<protein>
    <submittedName>
        <fullName evidence="1">Uncharacterized protein</fullName>
    </submittedName>
</protein>
<dbReference type="EMBL" id="CP076668">
    <property type="protein sequence ID" value="QWU83775.1"/>
    <property type="molecule type" value="Genomic_DNA"/>
</dbReference>
<reference evidence="2" key="1">
    <citation type="submission" date="2021-06" db="EMBL/GenBank/DDBJ databases">
        <title>Identification of Pseudomonas cichorii causing bacterial leaf black spot of flue-cured tobacco, a new disease in China.</title>
        <authorList>
            <person name="Lu C.-H."/>
        </authorList>
    </citation>
    <scope>NUCLEOTIDE SEQUENCE [LARGE SCALE GENOMIC DNA]</scope>
    <source>
        <strain evidence="2">LJ2</strain>
    </source>
</reference>
<dbReference type="RefSeq" id="WP_216704804.1">
    <property type="nucleotide sequence ID" value="NZ_CP076668.1"/>
</dbReference>
<dbReference type="Proteomes" id="UP000683401">
    <property type="component" value="Chromosome"/>
</dbReference>
<keyword evidence="2" id="KW-1185">Reference proteome</keyword>
<evidence type="ECO:0000313" key="2">
    <source>
        <dbReference type="Proteomes" id="UP000683401"/>
    </source>
</evidence>
<name>A0ABX8HTA5_9PSED</name>
<proteinExistence type="predicted"/>
<sequence>MPKPGLSAQDLAAFLEGLAALHSAPKLGNSELSLALLQLAHSVRNGWAGTASPQRKKHNKAPLISEEKIAELKTLDHNAISDFLLNKRKTKDELIALAFARFSMPTSQLKRSRIEEVKAAITSALLHEASIEIISTEADKDGEKRTS</sequence>
<organism evidence="1 2">
    <name type="scientific">Pseudomonas lijiangensis</name>
    <dbReference type="NCBI Taxonomy" id="2995658"/>
    <lineage>
        <taxon>Bacteria</taxon>
        <taxon>Pseudomonadati</taxon>
        <taxon>Pseudomonadota</taxon>
        <taxon>Gammaproteobacteria</taxon>
        <taxon>Pseudomonadales</taxon>
        <taxon>Pseudomonadaceae</taxon>
        <taxon>Pseudomonas</taxon>
    </lineage>
</organism>
<evidence type="ECO:0000313" key="1">
    <source>
        <dbReference type="EMBL" id="QWU83775.1"/>
    </source>
</evidence>
<accession>A0ABX8HTA5</accession>
<gene>
    <name evidence="1" type="ORF">KQP88_02950</name>
</gene>